<sequence>MKSFILTIILIIIPVFIFGQAENIDSGKYYPAKEIFETKYEKEHYPKFLKSQIKTVGNKVILGEMKSLEFNDQSDEKTKIILKSGLLDPNWINGSYHLKIGWIDELTLLNPNSQTKRFKFWIFYTGHNNPLLNSVNPHEYYLEFYNAKATENTTFINFIENAQLTFIKFGGIIL</sequence>
<protein>
    <submittedName>
        <fullName evidence="1">Uncharacterized protein</fullName>
    </submittedName>
</protein>
<name>A0A3N0X0B5_9FLAO</name>
<proteinExistence type="predicted"/>
<evidence type="ECO:0000313" key="2">
    <source>
        <dbReference type="Proteomes" id="UP000270224"/>
    </source>
</evidence>
<dbReference type="Proteomes" id="UP000270224">
    <property type="component" value="Unassembled WGS sequence"/>
</dbReference>
<accession>A0A3N0X0B5</accession>
<evidence type="ECO:0000313" key="1">
    <source>
        <dbReference type="EMBL" id="ROI10797.1"/>
    </source>
</evidence>
<comment type="caution">
    <text evidence="1">The sequence shown here is derived from an EMBL/GenBank/DDBJ whole genome shotgun (WGS) entry which is preliminary data.</text>
</comment>
<reference evidence="2" key="1">
    <citation type="submission" date="2018-11" db="EMBL/GenBank/DDBJ databases">
        <title>Proposal to divide the Flavobacteriaceae and reorganize its genera based on Amino Acid Identity values calculated from whole genome sequences.</title>
        <authorList>
            <person name="Nicholson A.C."/>
            <person name="Gulvik C.A."/>
            <person name="Whitney A.M."/>
            <person name="Humrighouse B.W."/>
            <person name="Bell M."/>
            <person name="Holmens B."/>
            <person name="Steigerwalt A."/>
            <person name="Villarma A."/>
            <person name="Sheth M."/>
            <person name="Batra D."/>
            <person name="Pryor J."/>
            <person name="Bernardet J.-F."/>
            <person name="Hugo C."/>
            <person name="Kampfer P."/>
            <person name="Newman J."/>
            <person name="Mcquiston J.R."/>
        </authorList>
    </citation>
    <scope>NUCLEOTIDE SEQUENCE [LARGE SCALE GENOMIC DNA]</scope>
    <source>
        <strain evidence="2">H3056</strain>
    </source>
</reference>
<dbReference type="AlphaFoldDB" id="A0A3N0X0B5"/>
<organism evidence="1 2">
    <name type="scientific">Kaistella daneshvariae</name>
    <dbReference type="NCBI Taxonomy" id="2487074"/>
    <lineage>
        <taxon>Bacteria</taxon>
        <taxon>Pseudomonadati</taxon>
        <taxon>Bacteroidota</taxon>
        <taxon>Flavobacteriia</taxon>
        <taxon>Flavobacteriales</taxon>
        <taxon>Weeksellaceae</taxon>
        <taxon>Chryseobacterium group</taxon>
        <taxon>Kaistella</taxon>
    </lineage>
</organism>
<dbReference type="EMBL" id="RJUG01000001">
    <property type="protein sequence ID" value="ROI10797.1"/>
    <property type="molecule type" value="Genomic_DNA"/>
</dbReference>
<gene>
    <name evidence="1" type="ORF">EGI11_02590</name>
</gene>